<sequence>MSRQRERTGPKAQKMDGILAAYDIRPATIDDVDALVACEDACFETDRISRRSFRHLLTKGHQATRVLCDPSGGIIGYAMVLFHRGTSLARLYSLAVLPTQRGHGYARKLLGAAEDAAGEEAAFLRLEVNAGNDRAIELYRQAGFRPFGRIEDYYEDGADALRFEKALAGKPPPGLEKFPYYPQSLNFTCGPACLLMAFAALKPGTEPTRVEELRLWRESTTVFMTRGPAGCSPYGMALAAADRGFKVGLNVHDPDVMFVDSVRAPAKKEIIRLVQEDYLAQLKARKIPVKSWPLTLKELQAVVAKGGVPIVLISTYALDREKVPHWVVVVGLDDRFVYVHDPFVDPDVIQSQTDRMALPIPREDFERMSRYGRAKQRAAIVIQNT</sequence>
<evidence type="ECO:0000256" key="2">
    <source>
        <dbReference type="ARBA" id="ARBA00023315"/>
    </source>
</evidence>
<dbReference type="OrthoDB" id="9803233at2"/>
<evidence type="ECO:0000313" key="5">
    <source>
        <dbReference type="Proteomes" id="UP000287447"/>
    </source>
</evidence>
<dbReference type="PANTHER" id="PTHR43877:SF2">
    <property type="entry name" value="AMINOALKYLPHOSPHONATE N-ACETYLTRANSFERASE-RELATED"/>
    <property type="match status" value="1"/>
</dbReference>
<gene>
    <name evidence="4" type="ORF">EOI86_11255</name>
</gene>
<dbReference type="GO" id="GO:0016747">
    <property type="term" value="F:acyltransferase activity, transferring groups other than amino-acyl groups"/>
    <property type="evidence" value="ECO:0007669"/>
    <property type="project" value="InterPro"/>
</dbReference>
<accession>A0A437QMZ8</accession>
<dbReference type="PROSITE" id="PS51186">
    <property type="entry name" value="GNAT"/>
    <property type="match status" value="1"/>
</dbReference>
<dbReference type="EMBL" id="SADE01000002">
    <property type="protein sequence ID" value="RVU35835.1"/>
    <property type="molecule type" value="Genomic_DNA"/>
</dbReference>
<dbReference type="Pfam" id="PF11814">
    <property type="entry name" value="DUF3335"/>
    <property type="match status" value="1"/>
</dbReference>
<dbReference type="CDD" id="cd04301">
    <property type="entry name" value="NAT_SF"/>
    <property type="match status" value="1"/>
</dbReference>
<comment type="caution">
    <text evidence="4">The sequence shown here is derived from an EMBL/GenBank/DDBJ whole genome shotgun (WGS) entry which is preliminary data.</text>
</comment>
<keyword evidence="1 4" id="KW-0808">Transferase</keyword>
<dbReference type="Pfam" id="PF00583">
    <property type="entry name" value="Acetyltransf_1"/>
    <property type="match status" value="1"/>
</dbReference>
<evidence type="ECO:0000313" key="4">
    <source>
        <dbReference type="EMBL" id="RVU35835.1"/>
    </source>
</evidence>
<dbReference type="SUPFAM" id="SSF55729">
    <property type="entry name" value="Acyl-CoA N-acyltransferases (Nat)"/>
    <property type="match status" value="1"/>
</dbReference>
<dbReference type="Gene3D" id="3.40.630.30">
    <property type="match status" value="1"/>
</dbReference>
<proteinExistence type="predicted"/>
<dbReference type="PANTHER" id="PTHR43877">
    <property type="entry name" value="AMINOALKYLPHOSPHONATE N-ACETYLTRANSFERASE-RELATED-RELATED"/>
    <property type="match status" value="1"/>
</dbReference>
<keyword evidence="5" id="KW-1185">Reference proteome</keyword>
<evidence type="ECO:0000259" key="3">
    <source>
        <dbReference type="PROSITE" id="PS51186"/>
    </source>
</evidence>
<name>A0A437QMZ8_9PROT</name>
<reference evidence="5" key="1">
    <citation type="submission" date="2019-01" db="EMBL/GenBank/DDBJ databases">
        <title>Gri0909 isolated from a small marine red alga.</title>
        <authorList>
            <person name="Kim J."/>
            <person name="Jeong S.E."/>
            <person name="Jeon C.O."/>
        </authorList>
    </citation>
    <scope>NUCLEOTIDE SEQUENCE [LARGE SCALE GENOMIC DNA]</scope>
    <source>
        <strain evidence="5">Gri0909</strain>
    </source>
</reference>
<organism evidence="4 5">
    <name type="scientific">Hwanghaeella grinnelliae</name>
    <dbReference type="NCBI Taxonomy" id="2500179"/>
    <lineage>
        <taxon>Bacteria</taxon>
        <taxon>Pseudomonadati</taxon>
        <taxon>Pseudomonadota</taxon>
        <taxon>Alphaproteobacteria</taxon>
        <taxon>Rhodospirillales</taxon>
        <taxon>Rhodospirillaceae</taxon>
        <taxon>Hwanghaeella</taxon>
    </lineage>
</organism>
<dbReference type="InterPro" id="IPR050832">
    <property type="entry name" value="Bact_Acetyltransf"/>
</dbReference>
<dbReference type="InterPro" id="IPR000182">
    <property type="entry name" value="GNAT_dom"/>
</dbReference>
<feature type="domain" description="N-acetyltransferase" evidence="3">
    <location>
        <begin position="22"/>
        <end position="168"/>
    </location>
</feature>
<dbReference type="InterPro" id="IPR016181">
    <property type="entry name" value="Acyl_CoA_acyltransferase"/>
</dbReference>
<protein>
    <submittedName>
        <fullName evidence="4">GNAT family N-acetyltransferase</fullName>
    </submittedName>
</protein>
<dbReference type="InterPro" id="IPR021770">
    <property type="entry name" value="DUF3335"/>
</dbReference>
<evidence type="ECO:0000256" key="1">
    <source>
        <dbReference type="ARBA" id="ARBA00022679"/>
    </source>
</evidence>
<keyword evidence="2" id="KW-0012">Acyltransferase</keyword>
<dbReference type="AlphaFoldDB" id="A0A437QMZ8"/>
<dbReference type="Proteomes" id="UP000287447">
    <property type="component" value="Unassembled WGS sequence"/>
</dbReference>
<dbReference type="Gene3D" id="3.90.70.10">
    <property type="entry name" value="Cysteine proteinases"/>
    <property type="match status" value="1"/>
</dbReference>